<proteinExistence type="predicted"/>
<dbReference type="Proteomes" id="UP000032180">
    <property type="component" value="Chromosome 1"/>
</dbReference>
<dbReference type="HOGENOM" id="CLU_1941130_0_0_1"/>
<reference evidence="3" key="2">
    <citation type="submission" date="2013-12" db="EMBL/GenBank/DDBJ databases">
        <authorList>
            <person name="Yu Y."/>
            <person name="Lee S."/>
            <person name="de Baynast K."/>
            <person name="Wissotski M."/>
            <person name="Liu L."/>
            <person name="Talag J."/>
            <person name="Goicoechea J."/>
            <person name="Angelova A."/>
            <person name="Jetty R."/>
            <person name="Kudrna D."/>
            <person name="Golser W."/>
            <person name="Rivera L."/>
            <person name="Zhang J."/>
            <person name="Wing R."/>
        </authorList>
    </citation>
    <scope>NUCLEOTIDE SEQUENCE</scope>
</reference>
<keyword evidence="1" id="KW-0732">Signal</keyword>
<sequence>MVFLRLAFKPLVELLWLARPCGGRALSPLWPSGAIALRRTGSIDAALRPKQTATARADDDVADAMGKRHNADGHVQQILFYLFEFDSSVVVDLSLTGKRNEERDGRALDLELGGSTSPHILQPTWSWHRR</sequence>
<evidence type="ECO:0000313" key="2">
    <source>
        <dbReference type="EnsemblPlants" id="LPERR01G29680.1"/>
    </source>
</evidence>
<dbReference type="Gramene" id="LPERR01G29680.1">
    <property type="protein sequence ID" value="LPERR01G29680.1"/>
    <property type="gene ID" value="LPERR01G29680"/>
</dbReference>
<protein>
    <recommendedName>
        <fullName evidence="4">Secreted protein</fullName>
    </recommendedName>
</protein>
<keyword evidence="3" id="KW-1185">Reference proteome</keyword>
<accession>A0A0D9V6W2</accession>
<feature type="chain" id="PRO_5002347081" description="Secreted protein" evidence="1">
    <location>
        <begin position="26"/>
        <end position="130"/>
    </location>
</feature>
<dbReference type="AlphaFoldDB" id="A0A0D9V6W2"/>
<feature type="signal peptide" evidence="1">
    <location>
        <begin position="1"/>
        <end position="25"/>
    </location>
</feature>
<reference evidence="2" key="3">
    <citation type="submission" date="2015-04" db="UniProtKB">
        <authorList>
            <consortium name="EnsemblPlants"/>
        </authorList>
    </citation>
    <scope>IDENTIFICATION</scope>
</reference>
<evidence type="ECO:0000313" key="3">
    <source>
        <dbReference type="Proteomes" id="UP000032180"/>
    </source>
</evidence>
<evidence type="ECO:0000256" key="1">
    <source>
        <dbReference type="SAM" id="SignalP"/>
    </source>
</evidence>
<reference evidence="2 3" key="1">
    <citation type="submission" date="2012-08" db="EMBL/GenBank/DDBJ databases">
        <title>Oryza genome evolution.</title>
        <authorList>
            <person name="Wing R.A."/>
        </authorList>
    </citation>
    <scope>NUCLEOTIDE SEQUENCE</scope>
</reference>
<name>A0A0D9V6W2_9ORYZ</name>
<organism evidence="2 3">
    <name type="scientific">Leersia perrieri</name>
    <dbReference type="NCBI Taxonomy" id="77586"/>
    <lineage>
        <taxon>Eukaryota</taxon>
        <taxon>Viridiplantae</taxon>
        <taxon>Streptophyta</taxon>
        <taxon>Embryophyta</taxon>
        <taxon>Tracheophyta</taxon>
        <taxon>Spermatophyta</taxon>
        <taxon>Magnoliopsida</taxon>
        <taxon>Liliopsida</taxon>
        <taxon>Poales</taxon>
        <taxon>Poaceae</taxon>
        <taxon>BOP clade</taxon>
        <taxon>Oryzoideae</taxon>
        <taxon>Oryzeae</taxon>
        <taxon>Oryzinae</taxon>
        <taxon>Leersia</taxon>
    </lineage>
</organism>
<dbReference type="EnsemblPlants" id="LPERR01G29680.1">
    <property type="protein sequence ID" value="LPERR01G29680.1"/>
    <property type="gene ID" value="LPERR01G29680"/>
</dbReference>
<evidence type="ECO:0008006" key="4">
    <source>
        <dbReference type="Google" id="ProtNLM"/>
    </source>
</evidence>